<dbReference type="SUPFAM" id="SSF46458">
    <property type="entry name" value="Globin-like"/>
    <property type="match status" value="1"/>
</dbReference>
<dbReference type="Gene3D" id="1.10.490.10">
    <property type="entry name" value="Globins"/>
    <property type="match status" value="1"/>
</dbReference>
<dbReference type="GO" id="GO:0019825">
    <property type="term" value="F:oxygen binding"/>
    <property type="evidence" value="ECO:0007669"/>
    <property type="project" value="InterPro"/>
</dbReference>
<accession>A0AA48HMQ4</accession>
<dbReference type="PANTHER" id="PTHR47366">
    <property type="entry name" value="TWO-ON-TWO HEMOGLOBIN-3"/>
    <property type="match status" value="1"/>
</dbReference>
<dbReference type="KEGG" id="pmaw:MACH26_08280"/>
<protein>
    <submittedName>
        <fullName evidence="6">Globin</fullName>
    </submittedName>
</protein>
<evidence type="ECO:0000313" key="6">
    <source>
        <dbReference type="EMBL" id="BDX05307.1"/>
    </source>
</evidence>
<evidence type="ECO:0000256" key="4">
    <source>
        <dbReference type="ARBA" id="ARBA00023004"/>
    </source>
</evidence>
<dbReference type="PANTHER" id="PTHR47366:SF1">
    <property type="entry name" value="TWO-ON-TWO HEMOGLOBIN-3"/>
    <property type="match status" value="1"/>
</dbReference>
<reference evidence="6" key="1">
    <citation type="submission" date="2023-01" db="EMBL/GenBank/DDBJ databases">
        <title>Complete genome sequence of Planctobacterium marinum strain Dej080120_11.</title>
        <authorList>
            <person name="Ueki S."/>
            <person name="Maruyama F."/>
        </authorList>
    </citation>
    <scope>NUCLEOTIDE SEQUENCE</scope>
    <source>
        <strain evidence="6">Dej080120_11</strain>
    </source>
</reference>
<dbReference type="EMBL" id="AP027272">
    <property type="protein sequence ID" value="BDX05307.1"/>
    <property type="molecule type" value="Genomic_DNA"/>
</dbReference>
<evidence type="ECO:0000256" key="5">
    <source>
        <dbReference type="ARBA" id="ARBA00034496"/>
    </source>
</evidence>
<dbReference type="InterPro" id="IPR012292">
    <property type="entry name" value="Globin/Proto"/>
</dbReference>
<dbReference type="RefSeq" id="WP_338291274.1">
    <property type="nucleotide sequence ID" value="NZ_AP027272.1"/>
</dbReference>
<name>A0AA48HMQ4_9ALTE</name>
<keyword evidence="7" id="KW-1185">Reference proteome</keyword>
<keyword evidence="4" id="KW-0408">Iron</keyword>
<keyword evidence="2" id="KW-0349">Heme</keyword>
<keyword evidence="3" id="KW-0479">Metal-binding</keyword>
<dbReference type="AlphaFoldDB" id="A0AA48HMQ4"/>
<evidence type="ECO:0000313" key="7">
    <source>
        <dbReference type="Proteomes" id="UP001333710"/>
    </source>
</evidence>
<dbReference type="InterPro" id="IPR009050">
    <property type="entry name" value="Globin-like_sf"/>
</dbReference>
<gene>
    <name evidence="6" type="ORF">MACH26_08280</name>
</gene>
<dbReference type="GO" id="GO:0005344">
    <property type="term" value="F:oxygen carrier activity"/>
    <property type="evidence" value="ECO:0007669"/>
    <property type="project" value="InterPro"/>
</dbReference>
<proteinExistence type="inferred from homology"/>
<dbReference type="InterPro" id="IPR044203">
    <property type="entry name" value="GlbO/GLB3-like"/>
</dbReference>
<evidence type="ECO:0000256" key="1">
    <source>
        <dbReference type="ARBA" id="ARBA00022448"/>
    </source>
</evidence>
<comment type="similarity">
    <text evidence="5">Belongs to the truncated hemoglobin family. Group II subfamily.</text>
</comment>
<evidence type="ECO:0000256" key="3">
    <source>
        <dbReference type="ARBA" id="ARBA00022723"/>
    </source>
</evidence>
<dbReference type="Pfam" id="PF01152">
    <property type="entry name" value="Bac_globin"/>
    <property type="match status" value="1"/>
</dbReference>
<dbReference type="Proteomes" id="UP001333710">
    <property type="component" value="Chromosome"/>
</dbReference>
<organism evidence="6 7">
    <name type="scientific">Planctobacterium marinum</name>
    <dbReference type="NCBI Taxonomy" id="1631968"/>
    <lineage>
        <taxon>Bacteria</taxon>
        <taxon>Pseudomonadati</taxon>
        <taxon>Pseudomonadota</taxon>
        <taxon>Gammaproteobacteria</taxon>
        <taxon>Alteromonadales</taxon>
        <taxon>Alteromonadaceae</taxon>
        <taxon>Planctobacterium</taxon>
    </lineage>
</organism>
<evidence type="ECO:0000256" key="2">
    <source>
        <dbReference type="ARBA" id="ARBA00022617"/>
    </source>
</evidence>
<dbReference type="GO" id="GO:0046872">
    <property type="term" value="F:metal ion binding"/>
    <property type="evidence" value="ECO:0007669"/>
    <property type="project" value="UniProtKB-KW"/>
</dbReference>
<dbReference type="GO" id="GO:0020037">
    <property type="term" value="F:heme binding"/>
    <property type="evidence" value="ECO:0007669"/>
    <property type="project" value="InterPro"/>
</dbReference>
<dbReference type="CDD" id="cd14773">
    <property type="entry name" value="TrHb2_PhHbO-like_O"/>
    <property type="match status" value="1"/>
</dbReference>
<sequence length="133" mass="15419">MLDKLFKKKPKSAYEAIGGEQGTQKLANTFYDIMETDEFAAELLALHPKPMDSIRQKFFEYLSGWLGGPPLYEAQYGHPRLRARHLPFEVSDNMVEQWLYCMNKALNEVVEDDNAREAIRQPITQLARHMKNS</sequence>
<keyword evidence="1" id="KW-0813">Transport</keyword>
<dbReference type="InterPro" id="IPR001486">
    <property type="entry name" value="Hemoglobin_trunc"/>
</dbReference>